<gene>
    <name evidence="4" type="ORF">JET18_12560</name>
</gene>
<dbReference type="SUPFAM" id="SSF74653">
    <property type="entry name" value="TolA/TonB C-terminal domain"/>
    <property type="match status" value="1"/>
</dbReference>
<feature type="chain" id="PRO_5045874028" evidence="2">
    <location>
        <begin position="19"/>
        <end position="129"/>
    </location>
</feature>
<feature type="domain" description="TonB C-terminal" evidence="3">
    <location>
        <begin position="68"/>
        <end position="124"/>
    </location>
</feature>
<dbReference type="Gene3D" id="3.30.1150.10">
    <property type="match status" value="1"/>
</dbReference>
<dbReference type="InterPro" id="IPR037682">
    <property type="entry name" value="TonB_C"/>
</dbReference>
<dbReference type="Proteomes" id="UP000661696">
    <property type="component" value="Unassembled WGS sequence"/>
</dbReference>
<keyword evidence="5" id="KW-1185">Reference proteome</keyword>
<keyword evidence="2" id="KW-0732">Signal</keyword>
<evidence type="ECO:0000313" key="5">
    <source>
        <dbReference type="Proteomes" id="UP000661696"/>
    </source>
</evidence>
<dbReference type="RefSeq" id="WP_202091507.1">
    <property type="nucleotide sequence ID" value="NZ_JAELVM010000002.1"/>
</dbReference>
<evidence type="ECO:0000256" key="2">
    <source>
        <dbReference type="SAM" id="SignalP"/>
    </source>
</evidence>
<dbReference type="Pfam" id="PF03544">
    <property type="entry name" value="TonB_C"/>
    <property type="match status" value="1"/>
</dbReference>
<name>A0ABS1QGE0_9FLAO</name>
<sequence length="129" mass="14242">MKKITVFALLFLSAAAFSQTQETVKSSQTEQTDKPAEYPGGFGGFRKAVGQKIRIDRIKGAKGRIESKAAFSINLKGEVENLVVTGENESFNKEVERAIRSIKPKWNPSTQQGTPVEAKYTIPFAVTFE</sequence>
<feature type="signal peptide" evidence="2">
    <location>
        <begin position="1"/>
        <end position="18"/>
    </location>
</feature>
<comment type="caution">
    <text evidence="4">The sequence shown here is derived from an EMBL/GenBank/DDBJ whole genome shotgun (WGS) entry which is preliminary data.</text>
</comment>
<dbReference type="EMBL" id="JAELVM010000002">
    <property type="protein sequence ID" value="MBL1221674.1"/>
    <property type="molecule type" value="Genomic_DNA"/>
</dbReference>
<evidence type="ECO:0000259" key="3">
    <source>
        <dbReference type="Pfam" id="PF03544"/>
    </source>
</evidence>
<organism evidence="4 5">
    <name type="scientific">Chryseobacterium endalhagicum</name>
    <dbReference type="NCBI Taxonomy" id="2797638"/>
    <lineage>
        <taxon>Bacteria</taxon>
        <taxon>Pseudomonadati</taxon>
        <taxon>Bacteroidota</taxon>
        <taxon>Flavobacteriia</taxon>
        <taxon>Flavobacteriales</taxon>
        <taxon>Weeksellaceae</taxon>
        <taxon>Chryseobacterium group</taxon>
        <taxon>Chryseobacterium</taxon>
    </lineage>
</organism>
<evidence type="ECO:0000313" key="4">
    <source>
        <dbReference type="EMBL" id="MBL1221674.1"/>
    </source>
</evidence>
<reference evidence="4 5" key="1">
    <citation type="submission" date="2020-12" db="EMBL/GenBank/DDBJ databases">
        <title>Chryseobacterium endoalhailicus sp. nov., isolated from seed of leguminous plant.</title>
        <authorList>
            <person name="Zhang X."/>
        </authorList>
    </citation>
    <scope>NUCLEOTIDE SEQUENCE [LARGE SCALE GENOMIC DNA]</scope>
    <source>
        <strain evidence="4 5">L7</strain>
    </source>
</reference>
<accession>A0ABS1QGE0</accession>
<protein>
    <submittedName>
        <fullName evidence="4">Energy transducer TonB</fullName>
    </submittedName>
</protein>
<evidence type="ECO:0000256" key="1">
    <source>
        <dbReference type="SAM" id="MobiDB-lite"/>
    </source>
</evidence>
<proteinExistence type="predicted"/>
<feature type="region of interest" description="Disordered" evidence="1">
    <location>
        <begin position="24"/>
        <end position="43"/>
    </location>
</feature>